<dbReference type="Proteomes" id="UP001494902">
    <property type="component" value="Unassembled WGS sequence"/>
</dbReference>
<keyword evidence="5" id="KW-1185">Reference proteome</keyword>
<dbReference type="PRINTS" id="PR00412">
    <property type="entry name" value="EPOXHYDRLASE"/>
</dbReference>
<dbReference type="PRINTS" id="PR00111">
    <property type="entry name" value="ABHYDROLASE"/>
</dbReference>
<protein>
    <submittedName>
        <fullName evidence="4">Alpha/beta hydrolase</fullName>
    </submittedName>
</protein>
<dbReference type="Gene3D" id="3.40.50.1820">
    <property type="entry name" value="alpha/beta hydrolase"/>
    <property type="match status" value="1"/>
</dbReference>
<feature type="compositionally biased region" description="Pro residues" evidence="2">
    <location>
        <begin position="1"/>
        <end position="11"/>
    </location>
</feature>
<dbReference type="EMBL" id="JBEDNQ010000001">
    <property type="protein sequence ID" value="MEQ3549548.1"/>
    <property type="molecule type" value="Genomic_DNA"/>
</dbReference>
<dbReference type="PANTHER" id="PTHR43329">
    <property type="entry name" value="EPOXIDE HYDROLASE"/>
    <property type="match status" value="1"/>
</dbReference>
<sequence>MTGTPPDPPLPDQSANPLLPGEPCDVVVGSGARIRVRECGRGEPVLLLHGWPQTSVVWHRVVPGLAAEHRVVLADLPGYGDSTLPADAPVTASGKRAMAADLVEVMTRLGHERFAVAGHDRGARCAYRMALDHPDRVRALAVLDVLPTADVLAGVDARFARGAWHWFVLSQPSGVAERLLAADPDAVLAWGLAEVCDPRALAEYRAAWERPEVRHGMCQDYRAGFDVDAADDEADRGRRTIGCPTRVLWGGRGPLGRTGDVLGTWRVWAPAATGRALAAGHHLPEEAPAEVCAELLGLLAPQVVGDPSPAL</sequence>
<dbReference type="RefSeq" id="WP_349296621.1">
    <property type="nucleotide sequence ID" value="NZ_JBEDNQ010000001.1"/>
</dbReference>
<evidence type="ECO:0000256" key="2">
    <source>
        <dbReference type="SAM" id="MobiDB-lite"/>
    </source>
</evidence>
<accession>A0ABV1K527</accession>
<dbReference type="InterPro" id="IPR000073">
    <property type="entry name" value="AB_hydrolase_1"/>
</dbReference>
<evidence type="ECO:0000313" key="5">
    <source>
        <dbReference type="Proteomes" id="UP001494902"/>
    </source>
</evidence>
<evidence type="ECO:0000256" key="1">
    <source>
        <dbReference type="ARBA" id="ARBA00022801"/>
    </source>
</evidence>
<name>A0ABV1K527_9PSEU</name>
<reference evidence="4 5" key="1">
    <citation type="submission" date="2024-03" db="EMBL/GenBank/DDBJ databases">
        <title>Draft genome sequence of Pseudonocardia nematodicida JCM 31783.</title>
        <authorList>
            <person name="Butdee W."/>
            <person name="Duangmal K."/>
        </authorList>
    </citation>
    <scope>NUCLEOTIDE SEQUENCE [LARGE SCALE GENOMIC DNA]</scope>
    <source>
        <strain evidence="4 5">JCM 31783</strain>
    </source>
</reference>
<proteinExistence type="predicted"/>
<keyword evidence="1 4" id="KW-0378">Hydrolase</keyword>
<dbReference type="GO" id="GO:0016787">
    <property type="term" value="F:hydrolase activity"/>
    <property type="evidence" value="ECO:0007669"/>
    <property type="project" value="UniProtKB-KW"/>
</dbReference>
<comment type="caution">
    <text evidence="4">The sequence shown here is derived from an EMBL/GenBank/DDBJ whole genome shotgun (WGS) entry which is preliminary data.</text>
</comment>
<dbReference type="SUPFAM" id="SSF53474">
    <property type="entry name" value="alpha/beta-Hydrolases"/>
    <property type="match status" value="1"/>
</dbReference>
<evidence type="ECO:0000259" key="3">
    <source>
        <dbReference type="Pfam" id="PF00561"/>
    </source>
</evidence>
<gene>
    <name evidence="4" type="ORF">WIS52_03605</name>
</gene>
<dbReference type="Pfam" id="PF00561">
    <property type="entry name" value="Abhydrolase_1"/>
    <property type="match status" value="1"/>
</dbReference>
<feature type="region of interest" description="Disordered" evidence="2">
    <location>
        <begin position="1"/>
        <end position="22"/>
    </location>
</feature>
<organism evidence="4 5">
    <name type="scientific">Pseudonocardia nematodicida</name>
    <dbReference type="NCBI Taxonomy" id="1206997"/>
    <lineage>
        <taxon>Bacteria</taxon>
        <taxon>Bacillati</taxon>
        <taxon>Actinomycetota</taxon>
        <taxon>Actinomycetes</taxon>
        <taxon>Pseudonocardiales</taxon>
        <taxon>Pseudonocardiaceae</taxon>
        <taxon>Pseudonocardia</taxon>
    </lineage>
</organism>
<feature type="domain" description="AB hydrolase-1" evidence="3">
    <location>
        <begin position="44"/>
        <end position="287"/>
    </location>
</feature>
<dbReference type="InterPro" id="IPR000639">
    <property type="entry name" value="Epox_hydrolase-like"/>
</dbReference>
<dbReference type="InterPro" id="IPR029058">
    <property type="entry name" value="AB_hydrolase_fold"/>
</dbReference>
<evidence type="ECO:0000313" key="4">
    <source>
        <dbReference type="EMBL" id="MEQ3549548.1"/>
    </source>
</evidence>